<dbReference type="PANTHER" id="PTHR46137">
    <property type="entry name" value="OS05G0310600 PROTEIN"/>
    <property type="match status" value="1"/>
</dbReference>
<dbReference type="Pfam" id="PF04970">
    <property type="entry name" value="LRAT"/>
    <property type="match status" value="1"/>
</dbReference>
<keyword evidence="4" id="KW-1185">Reference proteome</keyword>
<dbReference type="PANTHER" id="PTHR46137:SF3">
    <property type="entry name" value="OS05G0310600 PROTEIN"/>
    <property type="match status" value="1"/>
</dbReference>
<evidence type="ECO:0000313" key="3">
    <source>
        <dbReference type="EMBL" id="KAJ8031670.1"/>
    </source>
</evidence>
<evidence type="ECO:0000256" key="1">
    <source>
        <dbReference type="SAM" id="Phobius"/>
    </source>
</evidence>
<feature type="transmembrane region" description="Helical" evidence="1">
    <location>
        <begin position="247"/>
        <end position="270"/>
    </location>
</feature>
<keyword evidence="1" id="KW-0472">Membrane</keyword>
<dbReference type="Proteomes" id="UP001152320">
    <property type="component" value="Chromosome 12"/>
</dbReference>
<organism evidence="3 4">
    <name type="scientific">Holothuria leucospilota</name>
    <name type="common">Black long sea cucumber</name>
    <name type="synonym">Mertensiothuria leucospilota</name>
    <dbReference type="NCBI Taxonomy" id="206669"/>
    <lineage>
        <taxon>Eukaryota</taxon>
        <taxon>Metazoa</taxon>
        <taxon>Echinodermata</taxon>
        <taxon>Eleutherozoa</taxon>
        <taxon>Echinozoa</taxon>
        <taxon>Holothuroidea</taxon>
        <taxon>Aspidochirotacea</taxon>
        <taxon>Aspidochirotida</taxon>
        <taxon>Holothuriidae</taxon>
        <taxon>Holothuria</taxon>
    </lineage>
</organism>
<keyword evidence="1" id="KW-0812">Transmembrane</keyword>
<feature type="transmembrane region" description="Helical" evidence="1">
    <location>
        <begin position="336"/>
        <end position="358"/>
    </location>
</feature>
<dbReference type="OrthoDB" id="421951at2759"/>
<proteinExistence type="predicted"/>
<dbReference type="EMBL" id="JAIZAY010000012">
    <property type="protein sequence ID" value="KAJ8031670.1"/>
    <property type="molecule type" value="Genomic_DNA"/>
</dbReference>
<dbReference type="Gene3D" id="3.90.1720.10">
    <property type="entry name" value="endopeptidase domain like (from Nostoc punctiforme)"/>
    <property type="match status" value="1"/>
</dbReference>
<dbReference type="AlphaFoldDB" id="A0A9Q1BS57"/>
<reference evidence="3" key="1">
    <citation type="submission" date="2021-10" db="EMBL/GenBank/DDBJ databases">
        <title>Tropical sea cucumber genome reveals ecological adaptation and Cuvierian tubules defense mechanism.</title>
        <authorList>
            <person name="Chen T."/>
        </authorList>
    </citation>
    <scope>NUCLEOTIDE SEQUENCE</scope>
    <source>
        <strain evidence="3">Nanhai2018</strain>
        <tissue evidence="3">Muscle</tissue>
    </source>
</reference>
<comment type="caution">
    <text evidence="3">The sequence shown here is derived from an EMBL/GenBank/DDBJ whole genome shotgun (WGS) entry which is preliminary data.</text>
</comment>
<sequence length="365" mass="41679">MDPNNASRCPDCEDRGEFLQYIGNNNEVWGGFCKGCKKEYKLVDEELNRNPTNDIPILCCLPVSEHANEMKWEEIGDEDALKAGDHVVWWRAAGYWHHGIVESVNSTSHTINVYEVGCCAIEENEHSAEDTWAICFHSPMYRVNYPVQVEEENPPELVLMRARCRVEPKCYQFCRDNCEHYAQFCKTGNMQSNQIKQLILNCCTGWFKKLIFTLLRVIIEVSVAEIVEESKEENTKSAYSNQNRKDWIGVVVLIAIEVLYLIVCGLLIYCNDVKRSKNLGYDISPFCSRQIICNFLKIVLQSALAVGLSIVFSIPIRDHVLRKIDPKKMWKSKHVLGVEIGLGILGALLGNLVGYIIFQILPMFC</sequence>
<keyword evidence="1" id="KW-1133">Transmembrane helix</keyword>
<feature type="domain" description="LRAT" evidence="2">
    <location>
        <begin position="81"/>
        <end position="189"/>
    </location>
</feature>
<feature type="transmembrane region" description="Helical" evidence="1">
    <location>
        <begin position="291"/>
        <end position="316"/>
    </location>
</feature>
<accession>A0A9Q1BS57</accession>
<evidence type="ECO:0000313" key="4">
    <source>
        <dbReference type="Proteomes" id="UP001152320"/>
    </source>
</evidence>
<gene>
    <name evidence="3" type="ORF">HOLleu_24933</name>
</gene>
<evidence type="ECO:0000259" key="2">
    <source>
        <dbReference type="Pfam" id="PF04970"/>
    </source>
</evidence>
<name>A0A9Q1BS57_HOLLE</name>
<protein>
    <recommendedName>
        <fullName evidence="2">LRAT domain-containing protein</fullName>
    </recommendedName>
</protein>
<dbReference type="InterPro" id="IPR007053">
    <property type="entry name" value="LRAT_dom"/>
</dbReference>